<evidence type="ECO:0000256" key="2">
    <source>
        <dbReference type="SAM" id="MobiDB-lite"/>
    </source>
</evidence>
<dbReference type="InterPro" id="IPR006553">
    <property type="entry name" value="Leu-rich_rpt_Cys-con_subtyp"/>
</dbReference>
<feature type="compositionally biased region" description="Polar residues" evidence="2">
    <location>
        <begin position="757"/>
        <end position="778"/>
    </location>
</feature>
<dbReference type="Gene3D" id="3.80.10.10">
    <property type="entry name" value="Ribonuclease Inhibitor"/>
    <property type="match status" value="2"/>
</dbReference>
<name>A0AAX4JJB1_9TREE</name>
<dbReference type="GeneID" id="91091058"/>
<dbReference type="PANTHER" id="PTHR13382:SF69">
    <property type="entry name" value="FI18408P1"/>
    <property type="match status" value="1"/>
</dbReference>
<feature type="domain" description="F-box" evidence="3">
    <location>
        <begin position="173"/>
        <end position="215"/>
    </location>
</feature>
<feature type="compositionally biased region" description="Low complexity" evidence="2">
    <location>
        <begin position="56"/>
        <end position="72"/>
    </location>
</feature>
<evidence type="ECO:0000256" key="1">
    <source>
        <dbReference type="ARBA" id="ARBA00022786"/>
    </source>
</evidence>
<feature type="domain" description="F-box/LRR-repeat protein 15-like leucin rich repeat" evidence="4">
    <location>
        <begin position="502"/>
        <end position="662"/>
    </location>
</feature>
<feature type="compositionally biased region" description="Low complexity" evidence="2">
    <location>
        <begin position="957"/>
        <end position="970"/>
    </location>
</feature>
<organism evidence="5 6">
    <name type="scientific">Kwoniella dendrophila CBS 6074</name>
    <dbReference type="NCBI Taxonomy" id="1295534"/>
    <lineage>
        <taxon>Eukaryota</taxon>
        <taxon>Fungi</taxon>
        <taxon>Dikarya</taxon>
        <taxon>Basidiomycota</taxon>
        <taxon>Agaricomycotina</taxon>
        <taxon>Tremellomycetes</taxon>
        <taxon>Tremellales</taxon>
        <taxon>Cryptococcaceae</taxon>
        <taxon>Kwoniella</taxon>
    </lineage>
</organism>
<dbReference type="EMBL" id="CP144098">
    <property type="protein sequence ID" value="WWC85522.1"/>
    <property type="molecule type" value="Genomic_DNA"/>
</dbReference>
<evidence type="ECO:0008006" key="7">
    <source>
        <dbReference type="Google" id="ProtNLM"/>
    </source>
</evidence>
<dbReference type="GO" id="GO:0005737">
    <property type="term" value="C:cytoplasm"/>
    <property type="evidence" value="ECO:0007669"/>
    <property type="project" value="TreeGrafter"/>
</dbReference>
<dbReference type="PANTHER" id="PTHR13382">
    <property type="entry name" value="MITOCHONDRIAL ATP SYNTHASE COUPLING FACTOR B"/>
    <property type="match status" value="1"/>
</dbReference>
<keyword evidence="1" id="KW-0833">Ubl conjugation pathway</keyword>
<evidence type="ECO:0000313" key="5">
    <source>
        <dbReference type="EMBL" id="WWC85522.1"/>
    </source>
</evidence>
<dbReference type="CDD" id="cd09917">
    <property type="entry name" value="F-box_SF"/>
    <property type="match status" value="1"/>
</dbReference>
<feature type="compositionally biased region" description="Basic and acidic residues" evidence="2">
    <location>
        <begin position="915"/>
        <end position="930"/>
    </location>
</feature>
<feature type="region of interest" description="Disordered" evidence="2">
    <location>
        <begin position="46"/>
        <end position="110"/>
    </location>
</feature>
<feature type="compositionally biased region" description="Polar residues" evidence="2">
    <location>
        <begin position="46"/>
        <end position="55"/>
    </location>
</feature>
<evidence type="ECO:0000313" key="6">
    <source>
        <dbReference type="Proteomes" id="UP001355207"/>
    </source>
</evidence>
<reference evidence="5 6" key="1">
    <citation type="submission" date="2024-01" db="EMBL/GenBank/DDBJ databases">
        <title>Comparative genomics of Cryptococcus and Kwoniella reveals pathogenesis evolution and contrasting modes of karyotype evolution via chromosome fusion or intercentromeric recombination.</title>
        <authorList>
            <person name="Coelho M.A."/>
            <person name="David-Palma M."/>
            <person name="Shea T."/>
            <person name="Bowers K."/>
            <person name="McGinley-Smith S."/>
            <person name="Mohammad A.W."/>
            <person name="Gnirke A."/>
            <person name="Yurkov A.M."/>
            <person name="Nowrousian M."/>
            <person name="Sun S."/>
            <person name="Cuomo C.A."/>
            <person name="Heitman J."/>
        </authorList>
    </citation>
    <scope>NUCLEOTIDE SEQUENCE [LARGE SCALE GENOMIC DNA]</scope>
    <source>
        <strain evidence="5 6">CBS 6074</strain>
    </source>
</reference>
<feature type="compositionally biased region" description="Low complexity" evidence="2">
    <location>
        <begin position="717"/>
        <end position="743"/>
    </location>
</feature>
<gene>
    <name evidence="5" type="ORF">L201_000386</name>
</gene>
<dbReference type="AlphaFoldDB" id="A0AAX4JJB1"/>
<evidence type="ECO:0000259" key="4">
    <source>
        <dbReference type="Pfam" id="PF25372"/>
    </source>
</evidence>
<proteinExistence type="predicted"/>
<dbReference type="SUPFAM" id="SSF52047">
    <property type="entry name" value="RNI-like"/>
    <property type="match status" value="2"/>
</dbReference>
<dbReference type="Pfam" id="PF12937">
    <property type="entry name" value="F-box-like"/>
    <property type="match status" value="1"/>
</dbReference>
<sequence>MSRRSAPPPSSTSSSSTSRFNPEEVYSPILKHLSLVPSFNDLSLSERSNNSHNGRLTTSSSSSSLNSPIPTSIKHKTYRNGIGIPNRMYAETPSSTSISSDEEEDDHDEYGINDQSKATINVEIEQAKSWLDMSTTTTHISKNHPSVTDVINRNKGKGKMQPMDDQQKEGSAAKLPPEILIQILRLLPKNKDLLSALLVSRSWCLCTFSLLWTKPQITSVETLIDIVRVISSDVDDLSLSSSITGTMNKTKEKKSTLLPYALTIKRLHLNQISNYLNDDLFLEFSRLKNLERLTISNCQNISTNTLIHVIRELNELTSIDCSNLNTTVNDLVVQELSYSAKNLQAINLSECKLLGDDGVLALAKGCKLLRRAKFSKCHRITPRSLIPLVQNCNLLLELDLQEVVSTSNSVIYSIFTNLTYLRELKLNGCTELNKDCIPNLIELKHLSENQLVDLTNSFNINLDHQEEEAEKVDQEHHNPEHQQQRIVNLITPKNDYLDHLRVVDFTGCTNLGDKAIENLIQNAPKLRTLTLTKCSKLTDDTLHSAEKLGKHLHYLHLGHVKLITDSGIIRLAKTCTRLRYIDLACCELLTDESIMELGVNMPKLKRVGLVKVIKITDESLYSLVERYTALERIHLSYCDNLSIRAISHMLNRLPHIKHLSLTGVSSFKKRELQQYCRAPPENFNEHQRAAFCVFSGHKVDELRRYLNEVYMISSIESDSTSTRRNSGSSSTSSITIPGTSSSPPAFLLPDQNHPCHPNSSWQPSTSNGNNYIQINGPNPSEVAVNNGYVYRRGSAPALRNHGISLGGDNSIQNVSVPGLPSMAFASPTPNFLTPSETLPSRSNRTSLSHDIGSAVIPSRIRRSHIPGGSIQMSSREGSASSVDERRHRLRSSHQQNHRERPQGPRDVASPSSTSSHDHPQHRTHNNESSRHNMPGSLWDDRSFSTANNNDSRRRNETLNSSSTNPNANSALNASAIGMRWFGWRGNDQNP</sequence>
<feature type="compositionally biased region" description="Polar residues" evidence="2">
    <location>
        <begin position="870"/>
        <end position="881"/>
    </location>
</feature>
<dbReference type="RefSeq" id="XP_066072285.1">
    <property type="nucleotide sequence ID" value="XM_066216188.1"/>
</dbReference>
<dbReference type="InterPro" id="IPR050648">
    <property type="entry name" value="F-box_LRR-repeat"/>
</dbReference>
<accession>A0AAX4JJB1</accession>
<dbReference type="InterPro" id="IPR001810">
    <property type="entry name" value="F-box_dom"/>
</dbReference>
<evidence type="ECO:0000259" key="3">
    <source>
        <dbReference type="Pfam" id="PF12937"/>
    </source>
</evidence>
<dbReference type="InterPro" id="IPR032675">
    <property type="entry name" value="LRR_dom_sf"/>
</dbReference>
<dbReference type="Pfam" id="PF25372">
    <property type="entry name" value="DUF7885"/>
    <property type="match status" value="1"/>
</dbReference>
<protein>
    <recommendedName>
        <fullName evidence="7">F-box domain-containing protein</fullName>
    </recommendedName>
</protein>
<feature type="region of interest" description="Disordered" evidence="2">
    <location>
        <begin position="1"/>
        <end position="21"/>
    </location>
</feature>
<dbReference type="InterPro" id="IPR036047">
    <property type="entry name" value="F-box-like_dom_sf"/>
</dbReference>
<dbReference type="SMART" id="SM00367">
    <property type="entry name" value="LRR_CC"/>
    <property type="match status" value="9"/>
</dbReference>
<dbReference type="InterPro" id="IPR057207">
    <property type="entry name" value="FBXL15_LRR"/>
</dbReference>
<feature type="compositionally biased region" description="Pro residues" evidence="2">
    <location>
        <begin position="1"/>
        <end position="10"/>
    </location>
</feature>
<feature type="region of interest" description="Disordered" evidence="2">
    <location>
        <begin position="717"/>
        <end position="778"/>
    </location>
</feature>
<dbReference type="SUPFAM" id="SSF81383">
    <property type="entry name" value="F-box domain"/>
    <property type="match status" value="1"/>
</dbReference>
<feature type="region of interest" description="Disordered" evidence="2">
    <location>
        <begin position="827"/>
        <end position="970"/>
    </location>
</feature>
<keyword evidence="6" id="KW-1185">Reference proteome</keyword>
<dbReference type="Proteomes" id="UP001355207">
    <property type="component" value="Chromosome 1"/>
</dbReference>
<feature type="compositionally biased region" description="Polar residues" evidence="2">
    <location>
        <begin position="827"/>
        <end position="848"/>
    </location>
</feature>